<sequence>MYPRLAACAAFALMLFVTQQRASGQDCACGPDFCQGDPRYAPRLAKAKAAMRNEGYPEDLIALMDKGGACFARIDRAPVNFHIRVYTANASEDVEWNEDNDRIARTNLLNGKINGYFKFNTLRAFKCCGEKEYNERADYDSDHDVNRSIAIQCLKSGGSVACQ</sequence>
<feature type="chain" id="PRO_5045503601" evidence="1">
    <location>
        <begin position="23"/>
        <end position="163"/>
    </location>
</feature>
<evidence type="ECO:0000313" key="3">
    <source>
        <dbReference type="Proteomes" id="UP001431010"/>
    </source>
</evidence>
<dbReference type="RefSeq" id="WP_231325431.1">
    <property type="nucleotide sequence ID" value="NZ_CP088156.1"/>
</dbReference>
<gene>
    <name evidence="2" type="ORF">LQG66_08670</name>
</gene>
<dbReference type="Proteomes" id="UP001431010">
    <property type="component" value="Chromosome"/>
</dbReference>
<feature type="signal peptide" evidence="1">
    <location>
        <begin position="1"/>
        <end position="22"/>
    </location>
</feature>
<protein>
    <submittedName>
        <fullName evidence="2">Uncharacterized protein</fullName>
    </submittedName>
</protein>
<name>A0ABY3RHP9_9BRAD</name>
<reference evidence="2" key="1">
    <citation type="journal article" date="2024" name="Antonie Van Leeuwenhoek">
        <title>Bradyrhizobium ontarionense sp. nov., a novel bacterial symbiont isolated from Aeschynomene indica (Indian jointvetch), harbours photosynthesis, nitrogen fixation and nitrous oxide (N2O) reductase genes.</title>
        <authorList>
            <person name="Bromfield E.S.P."/>
            <person name="Cloutier S."/>
        </authorList>
    </citation>
    <scope>NUCLEOTIDE SEQUENCE</scope>
    <source>
        <strain evidence="2">A19</strain>
    </source>
</reference>
<organism evidence="2 3">
    <name type="scientific">Bradyrhizobium ontarionense</name>
    <dbReference type="NCBI Taxonomy" id="2898149"/>
    <lineage>
        <taxon>Bacteria</taxon>
        <taxon>Pseudomonadati</taxon>
        <taxon>Pseudomonadota</taxon>
        <taxon>Alphaproteobacteria</taxon>
        <taxon>Hyphomicrobiales</taxon>
        <taxon>Nitrobacteraceae</taxon>
        <taxon>Bradyrhizobium</taxon>
    </lineage>
</organism>
<dbReference type="EMBL" id="CP088156">
    <property type="protein sequence ID" value="UFZ06353.1"/>
    <property type="molecule type" value="Genomic_DNA"/>
</dbReference>
<accession>A0ABY3RHP9</accession>
<keyword evidence="1" id="KW-0732">Signal</keyword>
<evidence type="ECO:0000256" key="1">
    <source>
        <dbReference type="SAM" id="SignalP"/>
    </source>
</evidence>
<proteinExistence type="predicted"/>
<keyword evidence="3" id="KW-1185">Reference proteome</keyword>
<evidence type="ECO:0000313" key="2">
    <source>
        <dbReference type="EMBL" id="UFZ06353.1"/>
    </source>
</evidence>